<gene>
    <name evidence="8" type="primary">mntP</name>
    <name evidence="9" type="ORF">AC477_03830</name>
</gene>
<evidence type="ECO:0000256" key="7">
    <source>
        <dbReference type="ARBA" id="ARBA00023211"/>
    </source>
</evidence>
<evidence type="ECO:0000256" key="2">
    <source>
        <dbReference type="ARBA" id="ARBA00022475"/>
    </source>
</evidence>
<name>A0A0M0BUB8_9ARCH</name>
<keyword evidence="3 8" id="KW-0812">Transmembrane</keyword>
<dbReference type="GO" id="GO:0005886">
    <property type="term" value="C:plasma membrane"/>
    <property type="evidence" value="ECO:0007669"/>
    <property type="project" value="UniProtKB-SubCell"/>
</dbReference>
<evidence type="ECO:0000256" key="4">
    <source>
        <dbReference type="ARBA" id="ARBA00022989"/>
    </source>
</evidence>
<dbReference type="EMBL" id="LFWU01000090">
    <property type="protein sequence ID" value="KON31771.1"/>
    <property type="molecule type" value="Genomic_DNA"/>
</dbReference>
<keyword evidence="7 8" id="KW-0464">Manganese</keyword>
<evidence type="ECO:0000313" key="10">
    <source>
        <dbReference type="Proteomes" id="UP000037237"/>
    </source>
</evidence>
<evidence type="ECO:0000256" key="8">
    <source>
        <dbReference type="HAMAP-Rule" id="MF_01521"/>
    </source>
</evidence>
<dbReference type="Proteomes" id="UP000037237">
    <property type="component" value="Unassembled WGS sequence"/>
</dbReference>
<dbReference type="InterPro" id="IPR003810">
    <property type="entry name" value="Mntp/YtaF"/>
</dbReference>
<feature type="transmembrane region" description="Helical" evidence="8">
    <location>
        <begin position="101"/>
        <end position="124"/>
    </location>
</feature>
<dbReference type="GO" id="GO:0005384">
    <property type="term" value="F:manganese ion transmembrane transporter activity"/>
    <property type="evidence" value="ECO:0007669"/>
    <property type="project" value="UniProtKB-UniRule"/>
</dbReference>
<organism evidence="9 10">
    <name type="scientific">miscellaneous Crenarchaeota group-1 archaeon SG8-32-1</name>
    <dbReference type="NCBI Taxonomy" id="1685124"/>
    <lineage>
        <taxon>Archaea</taxon>
        <taxon>Candidatus Bathyarchaeota</taxon>
        <taxon>MCG-1</taxon>
    </lineage>
</organism>
<accession>A0A0M0BUB8</accession>
<evidence type="ECO:0000256" key="1">
    <source>
        <dbReference type="ARBA" id="ARBA00022448"/>
    </source>
</evidence>
<dbReference type="AlphaFoldDB" id="A0A0M0BUB8"/>
<protein>
    <recommendedName>
        <fullName evidence="8">Putative manganese efflux pump MntP</fullName>
    </recommendedName>
</protein>
<dbReference type="HAMAP" id="MF_01521">
    <property type="entry name" value="MntP_pump"/>
    <property type="match status" value="1"/>
</dbReference>
<feature type="transmembrane region" description="Helical" evidence="8">
    <location>
        <begin position="37"/>
        <end position="65"/>
    </location>
</feature>
<keyword evidence="4 8" id="KW-1133">Transmembrane helix</keyword>
<proteinExistence type="inferred from homology"/>
<sequence>MDLTIILIAIALAMDSFSVAITRGFTSTKTKILSEALKIGFFFGTFQAVMPTIGWLAGLSIINLISEVDHWIAFGLLALVGTRMIYESLTSGSKKIASSSSLKVLIMLSIATSIDALAVGLSLSFLEESILIPAIIIGIITFSLSFIGVYIGKKLGNYFEKMGVFGGIILIVIGLRVLIEHLGIIS</sequence>
<evidence type="ECO:0000256" key="5">
    <source>
        <dbReference type="ARBA" id="ARBA00023065"/>
    </source>
</evidence>
<keyword evidence="6 8" id="KW-0472">Membrane</keyword>
<evidence type="ECO:0000256" key="6">
    <source>
        <dbReference type="ARBA" id="ARBA00023136"/>
    </source>
</evidence>
<keyword evidence="1 8" id="KW-0813">Transport</keyword>
<reference evidence="9 10" key="1">
    <citation type="submission" date="2015-06" db="EMBL/GenBank/DDBJ databases">
        <title>New insights into the roles of widespread benthic archaea in carbon and nitrogen cycling.</title>
        <authorList>
            <person name="Lazar C.S."/>
            <person name="Baker B.J."/>
            <person name="Seitz K.W."/>
            <person name="Hyde A.S."/>
            <person name="Dick G.J."/>
            <person name="Hinrichs K.-U."/>
            <person name="Teske A.P."/>
        </authorList>
    </citation>
    <scope>NUCLEOTIDE SEQUENCE [LARGE SCALE GENOMIC DNA]</scope>
    <source>
        <strain evidence="9">SG8-32-1</strain>
    </source>
</reference>
<comment type="function">
    <text evidence="8">Probably functions as a manganese efflux pump.</text>
</comment>
<evidence type="ECO:0000313" key="9">
    <source>
        <dbReference type="EMBL" id="KON31771.1"/>
    </source>
</evidence>
<keyword evidence="5 8" id="KW-0406">Ion transport</keyword>
<feature type="transmembrane region" description="Helical" evidence="8">
    <location>
        <begin position="130"/>
        <end position="151"/>
    </location>
</feature>
<feature type="transmembrane region" description="Helical" evidence="8">
    <location>
        <begin position="6"/>
        <end position="25"/>
    </location>
</feature>
<dbReference type="PANTHER" id="PTHR35529:SF1">
    <property type="entry name" value="MANGANESE EFFLUX PUMP MNTP-RELATED"/>
    <property type="match status" value="1"/>
</dbReference>
<dbReference type="PATRIC" id="fig|1685124.3.peg.745"/>
<comment type="caution">
    <text evidence="9">The sequence shown here is derived from an EMBL/GenBank/DDBJ whole genome shotgun (WGS) entry which is preliminary data.</text>
</comment>
<feature type="transmembrane region" description="Helical" evidence="8">
    <location>
        <begin position="163"/>
        <end position="185"/>
    </location>
</feature>
<feature type="transmembrane region" description="Helical" evidence="8">
    <location>
        <begin position="71"/>
        <end position="89"/>
    </location>
</feature>
<dbReference type="PANTHER" id="PTHR35529">
    <property type="entry name" value="MANGANESE EFFLUX PUMP MNTP-RELATED"/>
    <property type="match status" value="1"/>
</dbReference>
<keyword evidence="2 8" id="KW-1003">Cell membrane</keyword>
<dbReference type="Pfam" id="PF02659">
    <property type="entry name" value="Mntp"/>
    <property type="match status" value="1"/>
</dbReference>
<evidence type="ECO:0000256" key="3">
    <source>
        <dbReference type="ARBA" id="ARBA00022692"/>
    </source>
</evidence>
<comment type="similarity">
    <text evidence="8">Belongs to the MntP (TC 9.B.29) family.</text>
</comment>
<comment type="subcellular location">
    <subcellularLocation>
        <location evidence="8">Cell membrane</location>
        <topology evidence="8">Multi-pass membrane protein</topology>
    </subcellularLocation>
</comment>
<dbReference type="InterPro" id="IPR022929">
    <property type="entry name" value="Put_MntP"/>
</dbReference>